<dbReference type="SMART" id="SM00116">
    <property type="entry name" value="CBS"/>
    <property type="match status" value="2"/>
</dbReference>
<evidence type="ECO:0000313" key="10">
    <source>
        <dbReference type="EMBL" id="MBB4659141.1"/>
    </source>
</evidence>
<sequence length="323" mass="33487">MSRALETAAAAVRTERCGVDALLGALDDPATPLARAFDAAFDALLHTPGRVIVTGMGKSGHVARKIASTLASTGQRAAFVHPGEASHGDLGMIGEEDVVLALSNSGETPELGSIVTYCSRFGVPLIAVTSVPQSSLSKAADIVLPLPDAEEACRATRAPTTSTTLAVVLGDALAVALLDARGFTSDDFRTLHPGGKLGASLKRVRDLMHEGRELPLVPLRTPVREAVSVLSRGGFGCVGVLDGDALVGIATDGDIRRHIGDDLDRLTVEAMMTRGPKTVSPDTLAAEALGILSRTKITALFVVEGTRPVGLLHVHDCLDTGVL</sequence>
<keyword evidence="10" id="KW-0413">Isomerase</keyword>
<evidence type="ECO:0000256" key="3">
    <source>
        <dbReference type="ARBA" id="ARBA00023122"/>
    </source>
</evidence>
<feature type="binding site" evidence="5">
    <location>
        <position position="81"/>
    </location>
    <ligand>
        <name>Zn(2+)</name>
        <dbReference type="ChEBI" id="CHEBI:29105"/>
    </ligand>
</feature>
<evidence type="ECO:0000256" key="1">
    <source>
        <dbReference type="ARBA" id="ARBA00008165"/>
    </source>
</evidence>
<dbReference type="PANTHER" id="PTHR42745">
    <property type="match status" value="1"/>
</dbReference>
<feature type="site" description="Catalytically relevant" evidence="6">
    <location>
        <position position="192"/>
    </location>
</feature>
<dbReference type="Pfam" id="PF00571">
    <property type="entry name" value="CBS"/>
    <property type="match status" value="2"/>
</dbReference>
<dbReference type="EMBL" id="JACHOB010000003">
    <property type="protein sequence ID" value="MBB4659141.1"/>
    <property type="molecule type" value="Genomic_DNA"/>
</dbReference>
<dbReference type="CDD" id="cd05014">
    <property type="entry name" value="SIS_Kpsf"/>
    <property type="match status" value="1"/>
</dbReference>
<evidence type="ECO:0000256" key="2">
    <source>
        <dbReference type="ARBA" id="ARBA00022737"/>
    </source>
</evidence>
<evidence type="ECO:0000256" key="5">
    <source>
        <dbReference type="PIRSR" id="PIRSR004692-2"/>
    </source>
</evidence>
<dbReference type="GO" id="GO:0019146">
    <property type="term" value="F:arabinose-5-phosphate isomerase activity"/>
    <property type="evidence" value="ECO:0007669"/>
    <property type="project" value="UniProtKB-EC"/>
</dbReference>
<feature type="site" description="Catalytically relevant" evidence="6">
    <location>
        <position position="58"/>
    </location>
</feature>
<accession>A0A840I4D6</accession>
<dbReference type="Gene3D" id="3.40.50.10490">
    <property type="entry name" value="Glucose-6-phosphate isomerase like protein, domain 1"/>
    <property type="match status" value="1"/>
</dbReference>
<dbReference type="Pfam" id="PF01380">
    <property type="entry name" value="SIS"/>
    <property type="match status" value="1"/>
</dbReference>
<dbReference type="EC" id="5.3.1.13" evidence="10"/>
<feature type="domain" description="CBS" evidence="8">
    <location>
        <begin position="272"/>
        <end position="323"/>
    </location>
</feature>
<dbReference type="InterPro" id="IPR050986">
    <property type="entry name" value="GutQ/KpsF_isomerases"/>
</dbReference>
<dbReference type="InterPro" id="IPR000644">
    <property type="entry name" value="CBS_dom"/>
</dbReference>
<dbReference type="InterPro" id="IPR035474">
    <property type="entry name" value="SIS_Kpsf"/>
</dbReference>
<dbReference type="PIRSF" id="PIRSF004692">
    <property type="entry name" value="KdsD_KpsF"/>
    <property type="match status" value="1"/>
</dbReference>
<gene>
    <name evidence="10" type="ORF">GGQ59_001666</name>
</gene>
<dbReference type="InterPro" id="IPR046348">
    <property type="entry name" value="SIS_dom_sf"/>
</dbReference>
<dbReference type="GO" id="GO:0097367">
    <property type="term" value="F:carbohydrate derivative binding"/>
    <property type="evidence" value="ECO:0007669"/>
    <property type="project" value="InterPro"/>
</dbReference>
<evidence type="ECO:0000313" key="11">
    <source>
        <dbReference type="Proteomes" id="UP000563524"/>
    </source>
</evidence>
<comment type="caution">
    <text evidence="10">The sequence shown here is derived from an EMBL/GenBank/DDBJ whole genome shotgun (WGS) entry which is preliminary data.</text>
</comment>
<proteinExistence type="inferred from homology"/>
<dbReference type="InterPro" id="IPR001347">
    <property type="entry name" value="SIS_dom"/>
</dbReference>
<dbReference type="InterPro" id="IPR046342">
    <property type="entry name" value="CBS_dom_sf"/>
</dbReference>
<dbReference type="NCBIfam" id="TIGR00393">
    <property type="entry name" value="kpsF"/>
    <property type="match status" value="1"/>
</dbReference>
<dbReference type="CDD" id="cd04604">
    <property type="entry name" value="CBS_pair_SIS_assoc"/>
    <property type="match status" value="1"/>
</dbReference>
<evidence type="ECO:0000259" key="8">
    <source>
        <dbReference type="PROSITE" id="PS51371"/>
    </source>
</evidence>
<dbReference type="GO" id="GO:1901135">
    <property type="term" value="P:carbohydrate derivative metabolic process"/>
    <property type="evidence" value="ECO:0007669"/>
    <property type="project" value="InterPro"/>
</dbReference>
<reference evidence="10 11" key="1">
    <citation type="submission" date="2020-08" db="EMBL/GenBank/DDBJ databases">
        <title>Genomic Encyclopedia of Type Strains, Phase IV (KMG-IV): sequencing the most valuable type-strain genomes for metagenomic binning, comparative biology and taxonomic classification.</title>
        <authorList>
            <person name="Goeker M."/>
        </authorList>
    </citation>
    <scope>NUCLEOTIDE SEQUENCE [LARGE SCALE GENOMIC DNA]</scope>
    <source>
        <strain evidence="10 11">DSM 102850</strain>
    </source>
</reference>
<dbReference type="AlphaFoldDB" id="A0A840I4D6"/>
<dbReference type="Gene3D" id="3.10.580.10">
    <property type="entry name" value="CBS-domain"/>
    <property type="match status" value="1"/>
</dbReference>
<dbReference type="FunFam" id="3.40.50.10490:FF:000011">
    <property type="entry name" value="Arabinose 5-phosphate isomerase"/>
    <property type="match status" value="1"/>
</dbReference>
<dbReference type="Proteomes" id="UP000563524">
    <property type="component" value="Unassembled WGS sequence"/>
</dbReference>
<dbReference type="SUPFAM" id="SSF53697">
    <property type="entry name" value="SIS domain"/>
    <property type="match status" value="1"/>
</dbReference>
<feature type="site" description="Catalytically relevant" evidence="6">
    <location>
        <position position="110"/>
    </location>
</feature>
<keyword evidence="2" id="KW-0677">Repeat</keyword>
<dbReference type="GO" id="GO:0005975">
    <property type="term" value="P:carbohydrate metabolic process"/>
    <property type="evidence" value="ECO:0007669"/>
    <property type="project" value="InterPro"/>
</dbReference>
<comment type="similarity">
    <text evidence="1 4">Belongs to the SIS family. GutQ/KpsF subfamily.</text>
</comment>
<dbReference type="SUPFAM" id="SSF54631">
    <property type="entry name" value="CBS-domain pair"/>
    <property type="match status" value="1"/>
</dbReference>
<keyword evidence="5" id="KW-0479">Metal-binding</keyword>
<keyword evidence="11" id="KW-1185">Reference proteome</keyword>
<dbReference type="RefSeq" id="WP_183817448.1">
    <property type="nucleotide sequence ID" value="NZ_JACHOB010000003.1"/>
</dbReference>
<evidence type="ECO:0000259" key="9">
    <source>
        <dbReference type="PROSITE" id="PS51464"/>
    </source>
</evidence>
<dbReference type="InterPro" id="IPR004800">
    <property type="entry name" value="KdsD/KpsF-type"/>
</dbReference>
<feature type="site" description="Catalytically relevant" evidence="6">
    <location>
        <position position="151"/>
    </location>
</feature>
<evidence type="ECO:0000256" key="7">
    <source>
        <dbReference type="PROSITE-ProRule" id="PRU00703"/>
    </source>
</evidence>
<dbReference type="PANTHER" id="PTHR42745:SF1">
    <property type="entry name" value="ARABINOSE 5-PHOSPHATE ISOMERASE KDSD"/>
    <property type="match status" value="1"/>
</dbReference>
<keyword evidence="3 7" id="KW-0129">CBS domain</keyword>
<dbReference type="PROSITE" id="PS51371">
    <property type="entry name" value="CBS"/>
    <property type="match status" value="2"/>
</dbReference>
<protein>
    <submittedName>
        <fullName evidence="10">Arabinose-5-phosphate isomerase</fullName>
        <ecNumber evidence="10">5.3.1.13</ecNumber>
    </submittedName>
</protein>
<evidence type="ECO:0000256" key="6">
    <source>
        <dbReference type="PIRSR" id="PIRSR004692-3"/>
    </source>
</evidence>
<dbReference type="PROSITE" id="PS51464">
    <property type="entry name" value="SIS"/>
    <property type="match status" value="1"/>
</dbReference>
<keyword evidence="5" id="KW-0862">Zinc</keyword>
<dbReference type="GO" id="GO:0046872">
    <property type="term" value="F:metal ion binding"/>
    <property type="evidence" value="ECO:0007669"/>
    <property type="project" value="UniProtKB-KW"/>
</dbReference>
<organism evidence="10 11">
    <name type="scientific">Parvularcula dongshanensis</name>
    <dbReference type="NCBI Taxonomy" id="1173995"/>
    <lineage>
        <taxon>Bacteria</taxon>
        <taxon>Pseudomonadati</taxon>
        <taxon>Pseudomonadota</taxon>
        <taxon>Alphaproteobacteria</taxon>
        <taxon>Parvularculales</taxon>
        <taxon>Parvularculaceae</taxon>
        <taxon>Parvularcula</taxon>
    </lineage>
</organism>
<name>A0A840I4D6_9PROT</name>
<feature type="domain" description="SIS" evidence="9">
    <location>
        <begin position="40"/>
        <end position="183"/>
    </location>
</feature>
<feature type="domain" description="CBS" evidence="8">
    <location>
        <begin position="208"/>
        <end position="265"/>
    </location>
</feature>
<evidence type="ECO:0000256" key="4">
    <source>
        <dbReference type="PIRNR" id="PIRNR004692"/>
    </source>
</evidence>